<dbReference type="Gene3D" id="1.10.268.10">
    <property type="entry name" value="Topoisomerase, domain 3"/>
    <property type="match status" value="1"/>
</dbReference>
<organism evidence="13">
    <name type="scientific">Veillonella dispar</name>
    <dbReference type="NCBI Taxonomy" id="39778"/>
    <lineage>
        <taxon>Bacteria</taxon>
        <taxon>Bacillati</taxon>
        <taxon>Bacillota</taxon>
        <taxon>Negativicutes</taxon>
        <taxon>Veillonellales</taxon>
        <taxon>Veillonellaceae</taxon>
        <taxon>Veillonella</taxon>
    </lineage>
</organism>
<dbReference type="NCBIfam" id="TIGR01063">
    <property type="entry name" value="gyrA"/>
    <property type="match status" value="1"/>
</dbReference>
<dbReference type="NCBIfam" id="TIGR01062">
    <property type="entry name" value="parC_Gneg"/>
    <property type="match status" value="1"/>
</dbReference>
<evidence type="ECO:0000256" key="1">
    <source>
        <dbReference type="ARBA" id="ARBA00000185"/>
    </source>
</evidence>
<gene>
    <name evidence="9 13" type="primary">gyrA</name>
    <name evidence="13" type="ORF">VDLFYP95_01206</name>
</gene>
<dbReference type="InterPro" id="IPR002205">
    <property type="entry name" value="Topo_IIA_dom_A"/>
</dbReference>
<accession>A0A6N3B4S6</accession>
<dbReference type="InterPro" id="IPR006691">
    <property type="entry name" value="GyrA/parC_rep"/>
</dbReference>
<evidence type="ECO:0000256" key="4">
    <source>
        <dbReference type="ARBA" id="ARBA00022840"/>
    </source>
</evidence>
<dbReference type="Pfam" id="PF00521">
    <property type="entry name" value="DNA_topoisoIV"/>
    <property type="match status" value="1"/>
</dbReference>
<evidence type="ECO:0000256" key="10">
    <source>
        <dbReference type="PROSITE-ProRule" id="PRU01384"/>
    </source>
</evidence>
<dbReference type="GO" id="GO:0009330">
    <property type="term" value="C:DNA topoisomerase type II (double strand cut, ATP-hydrolyzing) complex"/>
    <property type="evidence" value="ECO:0007669"/>
    <property type="project" value="TreeGrafter"/>
</dbReference>
<keyword evidence="5 9" id="KW-0799">Topoisomerase</keyword>
<keyword evidence="9" id="KW-0963">Cytoplasm</keyword>
<dbReference type="InterPro" id="IPR035516">
    <property type="entry name" value="Gyrase/topoIV_suA_C"/>
</dbReference>
<dbReference type="InterPro" id="IPR013757">
    <property type="entry name" value="Topo_IIA_A_a_sf"/>
</dbReference>
<comment type="miscellaneous">
    <text evidence="9">Few gyrases are as efficient as E.coli at forming negative supercoils. Not all organisms have 2 type II topoisomerases; in organisms with a single type II topoisomerase this enzyme also has to decatenate newly replicated chromosomes.</text>
</comment>
<dbReference type="GO" id="GO:0034335">
    <property type="term" value="F:DNA negative supercoiling activity"/>
    <property type="evidence" value="ECO:0007669"/>
    <property type="project" value="UniProtKB-ARBA"/>
</dbReference>
<dbReference type="GO" id="GO:0005737">
    <property type="term" value="C:cytoplasm"/>
    <property type="evidence" value="ECO:0007669"/>
    <property type="project" value="UniProtKB-SubCell"/>
</dbReference>
<evidence type="ECO:0000259" key="12">
    <source>
        <dbReference type="PROSITE" id="PS52040"/>
    </source>
</evidence>
<dbReference type="EC" id="5.6.2.2" evidence="9"/>
<evidence type="ECO:0000256" key="2">
    <source>
        <dbReference type="ARBA" id="ARBA00008263"/>
    </source>
</evidence>
<keyword evidence="7 9" id="KW-0413">Isomerase</keyword>
<dbReference type="RefSeq" id="WP_156719502.1">
    <property type="nucleotide sequence ID" value="NZ_CACRUF010000019.1"/>
</dbReference>
<evidence type="ECO:0000256" key="11">
    <source>
        <dbReference type="SAM" id="Coils"/>
    </source>
</evidence>
<comment type="subcellular location">
    <subcellularLocation>
        <location evidence="9">Cytoplasm</location>
    </subcellularLocation>
</comment>
<comment type="subunit">
    <text evidence="8">Heterotetramer composed of ParC and ParE.</text>
</comment>
<dbReference type="SUPFAM" id="SSF101904">
    <property type="entry name" value="GyrA/ParC C-terminal domain-like"/>
    <property type="match status" value="1"/>
</dbReference>
<keyword evidence="4 9" id="KW-0067">ATP-binding</keyword>
<feature type="domain" description="Topo IIA-type catalytic" evidence="12">
    <location>
        <begin position="37"/>
        <end position="501"/>
    </location>
</feature>
<dbReference type="GO" id="GO:0005694">
    <property type="term" value="C:chromosome"/>
    <property type="evidence" value="ECO:0007669"/>
    <property type="project" value="InterPro"/>
</dbReference>
<dbReference type="FunFam" id="3.90.199.10:FF:000001">
    <property type="entry name" value="DNA gyrase subunit A"/>
    <property type="match status" value="1"/>
</dbReference>
<dbReference type="PROSITE" id="PS52040">
    <property type="entry name" value="TOPO_IIA"/>
    <property type="match status" value="1"/>
</dbReference>
<keyword evidence="11" id="KW-0175">Coiled coil</keyword>
<comment type="subunit">
    <text evidence="9">Heterotetramer, composed of two GyrA and two GyrB chains. In the heterotetramer, GyrA contains the active site tyrosine that forms a transient covalent intermediate with DNA, while GyrB binds cofactors and catalyzes ATP hydrolysis.</text>
</comment>
<dbReference type="PANTHER" id="PTHR43493:SF5">
    <property type="entry name" value="DNA GYRASE SUBUNIT A, CHLOROPLASTIC_MITOCHONDRIAL"/>
    <property type="match status" value="1"/>
</dbReference>
<dbReference type="GO" id="GO:0003677">
    <property type="term" value="F:DNA binding"/>
    <property type="evidence" value="ECO:0007669"/>
    <property type="project" value="UniProtKB-UniRule"/>
</dbReference>
<evidence type="ECO:0000256" key="7">
    <source>
        <dbReference type="ARBA" id="ARBA00023235"/>
    </source>
</evidence>
<sequence length="824" mass="91796">MADQQWSHGNIHPVQIDKEMKNAYIDYAMSVIVMRALPDVRDGLKPVHRRILYAMHETGMTPNKPYKKSARIVGDVLGKYHPHGDSSVYDATVRLAQDFNTRYLLVDGHGNFGSIDGDSAAAMRYTEVRMAKITQEMLADIDKETVDFMPNYDESLQEPTVLPAKIPNLLINGSSGIAVGMATNIPPHNLNEVCNGLTMLIDNPDVTVDELMTQIKGPDFPTGALILGREGIKKAYSTGRGSVKMRARATIEEMAKGKHKIVVTEIPYQVNKARVIETIANLSRDKVIDGITALRDESDRQGMRIVIELRADVQPDIVLNKLYKHTQLQESFGVIMLALVDGHPRVLNLKEVLGYYLDHRLNVIVRRTQFELNKAEARAHILEGLLIALDHIDEVIATIRSSQTDEIARNALMQKFGLSEKQAVAILDMRLRRLTGLEREKIEDEYKELLALIEDLKAILASEARQRQIIKDELDDMKKKYGDPRRSEITIDTSDLDVEDLIADEEMVITLTKQGYIKRMNANVYRNQHKGGAGVIGMKTKEDDYVTQIMHVRTHNTLLFFTSTGRTYRLKAYEVPEAGSRNSRGTAMVNVLPLAVGESVTTMIDLERVQEDVNLFMVTEFGVVKRTAIEEYRNIRRSGLNAINLDEGDHLISVNITTGDQDILIGTKLGIAIRFSESDVRLMKRAAHGVRGIKLNAGDVVVGAGVINADESEAQVFTISEEGFGKRNDAEAYTLQKRGGKGSKNFKITNKTGDVVAVEVVHNDDEVMLISEQGKIIRFNMNDIAVKKGKAISGVKTQNLDEGDKVASIAVIPGSEIEEDVTEE</sequence>
<evidence type="ECO:0000256" key="3">
    <source>
        <dbReference type="ARBA" id="ARBA00022741"/>
    </source>
</evidence>
<dbReference type="GO" id="GO:0005524">
    <property type="term" value="F:ATP binding"/>
    <property type="evidence" value="ECO:0007669"/>
    <property type="project" value="UniProtKB-UniRule"/>
</dbReference>
<feature type="active site" description="O-(5'-phospho-DNA)-tyrosine intermediate" evidence="9 10">
    <location>
        <position position="125"/>
    </location>
</feature>
<protein>
    <recommendedName>
        <fullName evidence="9">DNA gyrase subunit A</fullName>
        <ecNumber evidence="9">5.6.2.2</ecNumber>
    </recommendedName>
</protein>
<dbReference type="GO" id="GO:0006265">
    <property type="term" value="P:DNA topological change"/>
    <property type="evidence" value="ECO:0007669"/>
    <property type="project" value="UniProtKB-UniRule"/>
</dbReference>
<dbReference type="PANTHER" id="PTHR43493">
    <property type="entry name" value="DNA GYRASE/TOPOISOMERASE SUBUNIT A"/>
    <property type="match status" value="1"/>
</dbReference>
<dbReference type="GO" id="GO:0006261">
    <property type="term" value="P:DNA-templated DNA replication"/>
    <property type="evidence" value="ECO:0007669"/>
    <property type="project" value="UniProtKB-UniRule"/>
</dbReference>
<evidence type="ECO:0000256" key="6">
    <source>
        <dbReference type="ARBA" id="ARBA00023125"/>
    </source>
</evidence>
<evidence type="ECO:0000256" key="9">
    <source>
        <dbReference type="HAMAP-Rule" id="MF_01897"/>
    </source>
</evidence>
<dbReference type="InterPro" id="IPR013760">
    <property type="entry name" value="Topo_IIA-like_dom_sf"/>
</dbReference>
<dbReference type="Gene3D" id="3.90.199.10">
    <property type="entry name" value="Topoisomerase II, domain 5"/>
    <property type="match status" value="1"/>
</dbReference>
<dbReference type="InterPro" id="IPR005743">
    <property type="entry name" value="GyrA"/>
</dbReference>
<keyword evidence="3 9" id="KW-0547">Nucleotide-binding</keyword>
<dbReference type="SUPFAM" id="SSF56719">
    <property type="entry name" value="Type II DNA topoisomerase"/>
    <property type="match status" value="1"/>
</dbReference>
<name>A0A6N3B4S6_9FIRM</name>
<dbReference type="FunFam" id="1.10.268.10:FF:000001">
    <property type="entry name" value="DNA gyrase subunit A"/>
    <property type="match status" value="1"/>
</dbReference>
<comment type="function">
    <text evidence="9">A type II topoisomerase that negatively supercoils closed circular double-stranded (ds) DNA in an ATP-dependent manner to modulate DNA topology and maintain chromosomes in an underwound state. Negative supercoiling favors strand separation, and DNA replication, transcription, recombination and repair, all of which involve strand separation. Also able to catalyze the interconversion of other topological isomers of dsDNA rings, including catenanes and knotted rings. Type II topoisomerases break and join 2 DNA strands simultaneously in an ATP-dependent manner.</text>
</comment>
<comment type="similarity">
    <text evidence="2 9">Belongs to the type II topoisomerase GyrA/ParC subunit family.</text>
</comment>
<dbReference type="Gene3D" id="2.120.10.90">
    <property type="entry name" value="DNA gyrase/topoisomerase IV, subunit A, C-terminal"/>
    <property type="match status" value="1"/>
</dbReference>
<dbReference type="FunFam" id="3.30.1360.40:FF:000002">
    <property type="entry name" value="DNA gyrase subunit A"/>
    <property type="match status" value="1"/>
</dbReference>
<comment type="catalytic activity">
    <reaction evidence="1 9 10">
        <text>ATP-dependent breakage, passage and rejoining of double-stranded DNA.</text>
        <dbReference type="EC" id="5.6.2.2"/>
    </reaction>
</comment>
<comment type="caution">
    <text evidence="9">Lacks conserved residue(s) required for the propagation of feature annotation.</text>
</comment>
<dbReference type="InterPro" id="IPR013758">
    <property type="entry name" value="Topo_IIA_A/C_ab"/>
</dbReference>
<evidence type="ECO:0000256" key="8">
    <source>
        <dbReference type="ARBA" id="ARBA00063644"/>
    </source>
</evidence>
<reference evidence="13" key="1">
    <citation type="submission" date="2019-11" db="EMBL/GenBank/DDBJ databases">
        <authorList>
            <person name="Feng L."/>
        </authorList>
    </citation>
    <scope>NUCLEOTIDE SEQUENCE</scope>
    <source>
        <strain evidence="13">VdisparLFYP95</strain>
    </source>
</reference>
<dbReference type="InterPro" id="IPR050220">
    <property type="entry name" value="Type_II_DNA_Topoisomerases"/>
</dbReference>
<dbReference type="FunFam" id="2.120.10.90:FF:000005">
    <property type="entry name" value="DNA topoisomerase 4 subunit A"/>
    <property type="match status" value="1"/>
</dbReference>
<dbReference type="SMART" id="SM00434">
    <property type="entry name" value="TOP4c"/>
    <property type="match status" value="1"/>
</dbReference>
<dbReference type="EMBL" id="CACRUF010000019">
    <property type="protein sequence ID" value="VYT98143.1"/>
    <property type="molecule type" value="Genomic_DNA"/>
</dbReference>
<dbReference type="HAMAP" id="MF_01897">
    <property type="entry name" value="GyrA"/>
    <property type="match status" value="1"/>
</dbReference>
<dbReference type="NCBIfam" id="NF004043">
    <property type="entry name" value="PRK05560.1"/>
    <property type="match status" value="1"/>
</dbReference>
<dbReference type="NCBIfam" id="NF004044">
    <property type="entry name" value="PRK05561.1"/>
    <property type="match status" value="1"/>
</dbReference>
<feature type="coiled-coil region" evidence="11">
    <location>
        <begin position="439"/>
        <end position="480"/>
    </location>
</feature>
<dbReference type="AlphaFoldDB" id="A0A6N3B4S6"/>
<proteinExistence type="inferred from homology"/>
<dbReference type="Gene3D" id="3.30.1360.40">
    <property type="match status" value="1"/>
</dbReference>
<keyword evidence="6 9" id="KW-0238">DNA-binding</keyword>
<dbReference type="Pfam" id="PF03989">
    <property type="entry name" value="DNA_gyraseA_C"/>
    <property type="match status" value="6"/>
</dbReference>
<dbReference type="CDD" id="cd00187">
    <property type="entry name" value="TOP4c"/>
    <property type="match status" value="1"/>
</dbReference>
<evidence type="ECO:0000256" key="5">
    <source>
        <dbReference type="ARBA" id="ARBA00023029"/>
    </source>
</evidence>
<evidence type="ECO:0000313" key="13">
    <source>
        <dbReference type="EMBL" id="VYT98143.1"/>
    </source>
</evidence>